<gene>
    <name evidence="2" type="ORF">ACFFQA_14255</name>
</gene>
<evidence type="ECO:0000313" key="2">
    <source>
        <dbReference type="EMBL" id="MFB9905097.1"/>
    </source>
</evidence>
<protein>
    <submittedName>
        <fullName evidence="2">Uncharacterized protein</fullName>
    </submittedName>
</protein>
<comment type="caution">
    <text evidence="2">The sequence shown here is derived from an EMBL/GenBank/DDBJ whole genome shotgun (WGS) entry which is preliminary data.</text>
</comment>
<evidence type="ECO:0000256" key="1">
    <source>
        <dbReference type="SAM" id="MobiDB-lite"/>
    </source>
</evidence>
<reference evidence="2 3" key="1">
    <citation type="submission" date="2024-09" db="EMBL/GenBank/DDBJ databases">
        <authorList>
            <person name="Sun Q."/>
            <person name="Mori K."/>
        </authorList>
    </citation>
    <scope>NUCLEOTIDE SEQUENCE [LARGE SCALE GENOMIC DNA]</scope>
    <source>
        <strain evidence="2 3">TBRC 7907</strain>
    </source>
</reference>
<sequence>MTEKLGGVLAIREHWCRPGEPILRCFPMSPWGHVAIDAPDQSHAPDHSQLPEAAPARSLGEKAKRGAVGALVIGALLALPGDGDNNDDDNARASRQSSPALYVVGSSPECQARRILDRLHELRCAGWWVFTPARIGWVIEIGEPKPVEPKPEEPEKESTLGTVANIGKAFLSFAKDIAEIIRDTPPPPKYAPGQAIKTKDVEGHLEIRPEDIHQVQTISRKLSRDYSDRKPTYVRIVFHDGSALDFNTKFGVDADMLIASPRT</sequence>
<dbReference type="EMBL" id="JBHLZU010000011">
    <property type="protein sequence ID" value="MFB9905097.1"/>
    <property type="molecule type" value="Genomic_DNA"/>
</dbReference>
<organism evidence="2 3">
    <name type="scientific">Allokutzneria oryzae</name>
    <dbReference type="NCBI Taxonomy" id="1378989"/>
    <lineage>
        <taxon>Bacteria</taxon>
        <taxon>Bacillati</taxon>
        <taxon>Actinomycetota</taxon>
        <taxon>Actinomycetes</taxon>
        <taxon>Pseudonocardiales</taxon>
        <taxon>Pseudonocardiaceae</taxon>
        <taxon>Allokutzneria</taxon>
    </lineage>
</organism>
<evidence type="ECO:0000313" key="3">
    <source>
        <dbReference type="Proteomes" id="UP001589693"/>
    </source>
</evidence>
<feature type="region of interest" description="Disordered" evidence="1">
    <location>
        <begin position="38"/>
        <end position="61"/>
    </location>
</feature>
<accession>A0ABV5ZW19</accession>
<dbReference type="Proteomes" id="UP001589693">
    <property type="component" value="Unassembled WGS sequence"/>
</dbReference>
<name>A0ABV5ZW19_9PSEU</name>
<proteinExistence type="predicted"/>
<keyword evidence="3" id="KW-1185">Reference proteome</keyword>
<dbReference type="RefSeq" id="WP_377852380.1">
    <property type="nucleotide sequence ID" value="NZ_JBHLZU010000011.1"/>
</dbReference>